<accession>A0A091C9Q9</accession>
<comment type="caution">
    <text evidence="1">The sequence shown here is derived from an EMBL/GenBank/DDBJ whole genome shotgun (WGS) entry which is preliminary data.</text>
</comment>
<sequence>MTEYWSNNDRGYRLRLWIDQTGQSTAENYSNIRVRLALLNTTTTFAEYNCNAYVDLAGQRLNWSGRPSMLSYNQTIMLIDQTIRVNHDSDGKKTFGLMAHFNGSGGYSPGTLTVGSSTFRCTDIARASSISDMTGTLGSAMTININRKDSSFTHTVKYNFGALSGTIATGVGTSVSWTPPLNLATAMPKKTSDWGNITVDTYNGSNKIGSATCRLTL</sequence>
<gene>
    <name evidence="1" type="ORF">H702_09285</name>
</gene>
<dbReference type="InterPro" id="IPR008577">
    <property type="entry name" value="DUF859"/>
</dbReference>
<dbReference type="RefSeq" id="WP_039697404.1">
    <property type="nucleotide sequence ID" value="NZ_AUZH01000034.1"/>
</dbReference>
<dbReference type="AlphaFoldDB" id="A0A091C9Q9"/>
<organism evidence="1 2">
    <name type="scientific">Streptococcus equinus JB1</name>
    <dbReference type="NCBI Taxonomy" id="1294274"/>
    <lineage>
        <taxon>Bacteria</taxon>
        <taxon>Bacillati</taxon>
        <taxon>Bacillota</taxon>
        <taxon>Bacilli</taxon>
        <taxon>Lactobacillales</taxon>
        <taxon>Streptococcaceae</taxon>
        <taxon>Streptococcus</taxon>
    </lineage>
</organism>
<feature type="non-terminal residue" evidence="1">
    <location>
        <position position="217"/>
    </location>
</feature>
<dbReference type="EMBL" id="AUZH01000034">
    <property type="protein sequence ID" value="KFN86493.1"/>
    <property type="molecule type" value="Genomic_DNA"/>
</dbReference>
<protein>
    <submittedName>
        <fullName evidence="1">Uncharacterized protein</fullName>
    </submittedName>
</protein>
<dbReference type="Proteomes" id="UP000029382">
    <property type="component" value="Unassembled WGS sequence"/>
</dbReference>
<reference evidence="1 2" key="1">
    <citation type="journal article" date="2014" name="Genome Announc.">
        <title>Draft Genome Sequences of Streptococcus bovis Strains ATCC 33317 and JB1.</title>
        <authorList>
            <person name="Benahmed F.H."/>
            <person name="Gopinath G.R."/>
            <person name="Harbottle H."/>
            <person name="Cotta M.A."/>
            <person name="Luo Y."/>
            <person name="Henderson C."/>
            <person name="Teri P."/>
            <person name="Soppet D."/>
            <person name="Rasmussen M."/>
            <person name="Whitehead T.R."/>
            <person name="Davidson M."/>
        </authorList>
    </citation>
    <scope>NUCLEOTIDE SEQUENCE [LARGE SCALE GENOMIC DNA]</scope>
    <source>
        <strain evidence="1 2">JB1</strain>
    </source>
</reference>
<proteinExistence type="predicted"/>
<name>A0A091C9Q9_STREI</name>
<evidence type="ECO:0000313" key="1">
    <source>
        <dbReference type="EMBL" id="KFN86493.1"/>
    </source>
</evidence>
<dbReference type="Pfam" id="PF05895">
    <property type="entry name" value="DUF859"/>
    <property type="match status" value="1"/>
</dbReference>
<evidence type="ECO:0000313" key="2">
    <source>
        <dbReference type="Proteomes" id="UP000029382"/>
    </source>
</evidence>